<reference evidence="3 4" key="1">
    <citation type="submission" date="2019-09" db="EMBL/GenBank/DDBJ databases">
        <title>A chromosome-level genome assembly of the Chinese tupelo Nyssa sinensis.</title>
        <authorList>
            <person name="Yang X."/>
            <person name="Kang M."/>
            <person name="Yang Y."/>
            <person name="Xiong H."/>
            <person name="Wang M."/>
            <person name="Zhang Z."/>
            <person name="Wang Z."/>
            <person name="Wu H."/>
            <person name="Ma T."/>
            <person name="Liu J."/>
            <person name="Xi Z."/>
        </authorList>
    </citation>
    <scope>NUCLEOTIDE SEQUENCE [LARGE SCALE GENOMIC DNA]</scope>
    <source>
        <strain evidence="3">J267</strain>
        <tissue evidence="3">Leaf</tissue>
    </source>
</reference>
<feature type="transmembrane region" description="Helical" evidence="1">
    <location>
        <begin position="33"/>
        <end position="52"/>
    </location>
</feature>
<evidence type="ECO:0000256" key="1">
    <source>
        <dbReference type="SAM" id="Phobius"/>
    </source>
</evidence>
<dbReference type="AlphaFoldDB" id="A0A5J5BDW5"/>
<organism evidence="3 4">
    <name type="scientific">Nyssa sinensis</name>
    <dbReference type="NCBI Taxonomy" id="561372"/>
    <lineage>
        <taxon>Eukaryota</taxon>
        <taxon>Viridiplantae</taxon>
        <taxon>Streptophyta</taxon>
        <taxon>Embryophyta</taxon>
        <taxon>Tracheophyta</taxon>
        <taxon>Spermatophyta</taxon>
        <taxon>Magnoliopsida</taxon>
        <taxon>eudicotyledons</taxon>
        <taxon>Gunneridae</taxon>
        <taxon>Pentapetalae</taxon>
        <taxon>asterids</taxon>
        <taxon>Cornales</taxon>
        <taxon>Nyssaceae</taxon>
        <taxon>Nyssa</taxon>
    </lineage>
</organism>
<accession>A0A5J5BDW5</accession>
<keyword evidence="1" id="KW-0472">Membrane</keyword>
<keyword evidence="2" id="KW-0732">Signal</keyword>
<proteinExistence type="predicted"/>
<protein>
    <recommendedName>
        <fullName evidence="5">Secreted protein</fullName>
    </recommendedName>
</protein>
<feature type="chain" id="PRO_5023855769" description="Secreted protein" evidence="2">
    <location>
        <begin position="21"/>
        <end position="110"/>
    </location>
</feature>
<evidence type="ECO:0008006" key="5">
    <source>
        <dbReference type="Google" id="ProtNLM"/>
    </source>
</evidence>
<dbReference type="EMBL" id="CM018036">
    <property type="protein sequence ID" value="KAA8541283.1"/>
    <property type="molecule type" value="Genomic_DNA"/>
</dbReference>
<keyword evidence="4" id="KW-1185">Reference proteome</keyword>
<feature type="signal peptide" evidence="2">
    <location>
        <begin position="1"/>
        <end position="20"/>
    </location>
</feature>
<evidence type="ECO:0000256" key="2">
    <source>
        <dbReference type="SAM" id="SignalP"/>
    </source>
</evidence>
<keyword evidence="1" id="KW-0812">Transmembrane</keyword>
<evidence type="ECO:0000313" key="4">
    <source>
        <dbReference type="Proteomes" id="UP000325577"/>
    </source>
</evidence>
<dbReference type="Proteomes" id="UP000325577">
    <property type="component" value="Linkage Group LG13"/>
</dbReference>
<keyword evidence="1" id="KW-1133">Transmembrane helix</keyword>
<evidence type="ECO:0000313" key="3">
    <source>
        <dbReference type="EMBL" id="KAA8541283.1"/>
    </source>
</evidence>
<sequence length="110" mass="11732">MRSPAVVVQLWLWWCDGNGAAVAMDVRWSGGGDVMVVMAVGTAMGWTVVMMVRLGCDDGDGYGGAVDLMTVRLEEGVGCSELGVGSSDGGGDGWRRRWVLAVQCGLRRHR</sequence>
<gene>
    <name evidence="3" type="ORF">F0562_025246</name>
</gene>
<name>A0A5J5BDW5_9ASTE</name>